<dbReference type="SUPFAM" id="SSF53756">
    <property type="entry name" value="UDP-Glycosyltransferase/glycogen phosphorylase"/>
    <property type="match status" value="1"/>
</dbReference>
<dbReference type="PANTHER" id="PTHR12526">
    <property type="entry name" value="GLYCOSYLTRANSFERASE"/>
    <property type="match status" value="1"/>
</dbReference>
<dbReference type="Pfam" id="PF00534">
    <property type="entry name" value="Glycos_transf_1"/>
    <property type="match status" value="1"/>
</dbReference>
<name>A0A4Q7L8N9_9PSEU</name>
<dbReference type="RefSeq" id="WP_242613105.1">
    <property type="nucleotide sequence ID" value="NZ_SGWQ01000001.1"/>
</dbReference>
<dbReference type="Pfam" id="PF13439">
    <property type="entry name" value="Glyco_transf_4"/>
    <property type="match status" value="1"/>
</dbReference>
<dbReference type="PANTHER" id="PTHR12526:SF640">
    <property type="entry name" value="COLANIC ACID BIOSYNTHESIS GLYCOSYLTRANSFERASE WCAL-RELATED"/>
    <property type="match status" value="1"/>
</dbReference>
<gene>
    <name evidence="6" type="ORF">EV193_101651</name>
</gene>
<dbReference type="CDD" id="cd03801">
    <property type="entry name" value="GT4_PimA-like"/>
    <property type="match status" value="1"/>
</dbReference>
<dbReference type="AlphaFoldDB" id="A0A4Q7L8N9"/>
<dbReference type="GO" id="GO:0016757">
    <property type="term" value="F:glycosyltransferase activity"/>
    <property type="evidence" value="ECO:0007669"/>
    <property type="project" value="UniProtKB-KW"/>
</dbReference>
<dbReference type="InterPro" id="IPR028098">
    <property type="entry name" value="Glyco_trans_4-like_N"/>
</dbReference>
<feature type="domain" description="Glycosyltransferase subfamily 4-like N-terminal" evidence="5">
    <location>
        <begin position="22"/>
        <end position="177"/>
    </location>
</feature>
<comment type="similarity">
    <text evidence="1">Belongs to the glycosyltransferase group 1 family. Glycosyltransferase 4 subfamily.</text>
</comment>
<dbReference type="Gene3D" id="3.40.50.2000">
    <property type="entry name" value="Glycogen Phosphorylase B"/>
    <property type="match status" value="2"/>
</dbReference>
<dbReference type="Proteomes" id="UP000294257">
    <property type="component" value="Unassembled WGS sequence"/>
</dbReference>
<keyword evidence="3 6" id="KW-0808">Transferase</keyword>
<dbReference type="EMBL" id="SGWQ01000001">
    <property type="protein sequence ID" value="RZS44772.1"/>
    <property type="molecule type" value="Genomic_DNA"/>
</dbReference>
<evidence type="ECO:0000256" key="1">
    <source>
        <dbReference type="ARBA" id="ARBA00009481"/>
    </source>
</evidence>
<protein>
    <submittedName>
        <fullName evidence="6">Glycosyltransferase involved in cell wall biosynthesis</fullName>
    </submittedName>
</protein>
<keyword evidence="2" id="KW-0328">Glycosyltransferase</keyword>
<organism evidence="6 7">
    <name type="scientific">Herbihabitans rhizosphaerae</name>
    <dbReference type="NCBI Taxonomy" id="1872711"/>
    <lineage>
        <taxon>Bacteria</taxon>
        <taxon>Bacillati</taxon>
        <taxon>Actinomycetota</taxon>
        <taxon>Actinomycetes</taxon>
        <taxon>Pseudonocardiales</taxon>
        <taxon>Pseudonocardiaceae</taxon>
        <taxon>Herbihabitans</taxon>
    </lineage>
</organism>
<evidence type="ECO:0000259" key="4">
    <source>
        <dbReference type="Pfam" id="PF00534"/>
    </source>
</evidence>
<feature type="domain" description="Glycosyl transferase family 1" evidence="4">
    <location>
        <begin position="186"/>
        <end position="344"/>
    </location>
</feature>
<evidence type="ECO:0000313" key="6">
    <source>
        <dbReference type="EMBL" id="RZS44772.1"/>
    </source>
</evidence>
<sequence>MAVQRPRVLLVNWRDTRHPEGGGSERYVERMAEGLARRGYQVAIQCAAHDRAPRLETVDGVRFRRAGNKFTVYLHALVAIAFARADLVVDVQNGMPFFARLVARCPVLILVHHLHEQQWYSAFGRRLGRLGWWIESTLAPRLFRNCRYVTVSDVTRRELADLGVESSRVNVVCNGVEPPPPTQAAPAAEPTLVLVSRLVPHKQIEHAIDAVVALAPHWPDLRLEVVGEGPWYPVLAEYASRRGVADRVRLHGWMTEQAKHETLARAWVHLCPSAKEGWGIVIMEAAGHGVPSVAYRSAGGVAESIVDNRTGLLANGFHDFVAKIEVLLADAERRTAMGEAGRRRAATFDWETSLDEFEHLVREVAGLPSGELGVQSAHDLVEQGAR</sequence>
<accession>A0A4Q7L8N9</accession>
<dbReference type="InterPro" id="IPR001296">
    <property type="entry name" value="Glyco_trans_1"/>
</dbReference>
<comment type="caution">
    <text evidence="6">The sequence shown here is derived from an EMBL/GenBank/DDBJ whole genome shotgun (WGS) entry which is preliminary data.</text>
</comment>
<keyword evidence="7" id="KW-1185">Reference proteome</keyword>
<reference evidence="6 7" key="1">
    <citation type="submission" date="2019-02" db="EMBL/GenBank/DDBJ databases">
        <title>Genomic Encyclopedia of Type Strains, Phase IV (KMG-IV): sequencing the most valuable type-strain genomes for metagenomic binning, comparative biology and taxonomic classification.</title>
        <authorList>
            <person name="Goeker M."/>
        </authorList>
    </citation>
    <scope>NUCLEOTIDE SEQUENCE [LARGE SCALE GENOMIC DNA]</scope>
    <source>
        <strain evidence="6 7">DSM 101727</strain>
    </source>
</reference>
<evidence type="ECO:0000259" key="5">
    <source>
        <dbReference type="Pfam" id="PF13439"/>
    </source>
</evidence>
<evidence type="ECO:0000313" key="7">
    <source>
        <dbReference type="Proteomes" id="UP000294257"/>
    </source>
</evidence>
<evidence type="ECO:0000256" key="2">
    <source>
        <dbReference type="ARBA" id="ARBA00022676"/>
    </source>
</evidence>
<evidence type="ECO:0000256" key="3">
    <source>
        <dbReference type="ARBA" id="ARBA00022679"/>
    </source>
</evidence>
<proteinExistence type="inferred from homology"/>